<keyword evidence="1" id="KW-0812">Transmembrane</keyword>
<dbReference type="STRING" id="1817832.A3J48_03380"/>
<accession>A0A1F5P882</accession>
<feature type="transmembrane region" description="Helical" evidence="1">
    <location>
        <begin position="72"/>
        <end position="92"/>
    </location>
</feature>
<sequence>MFFCGQGLVFLLGLGFGLAAMYLFLWIRTKKDTNLIFSKEHFLILPFPLLLLDVFIWFGHRVGINSFWGKSLSNIFIDAGLLGVLVGFVIILSSKLRIKKPYIFLTQLILYAILTCLLYFLVPSLPE</sequence>
<keyword evidence="1" id="KW-1133">Transmembrane helix</keyword>
<dbReference type="AlphaFoldDB" id="A0A1F5P882"/>
<comment type="caution">
    <text evidence="2">The sequence shown here is derived from an EMBL/GenBank/DDBJ whole genome shotgun (WGS) entry which is preliminary data.</text>
</comment>
<protein>
    <submittedName>
        <fullName evidence="2">Uncharacterized protein</fullName>
    </submittedName>
</protein>
<feature type="transmembrane region" description="Helical" evidence="1">
    <location>
        <begin position="41"/>
        <end position="60"/>
    </location>
</feature>
<keyword evidence="1" id="KW-0472">Membrane</keyword>
<reference evidence="2 3" key="1">
    <citation type="journal article" date="2016" name="Nat. Commun.">
        <title>Thousands of microbial genomes shed light on interconnected biogeochemical processes in an aquifer system.</title>
        <authorList>
            <person name="Anantharaman K."/>
            <person name="Brown C.T."/>
            <person name="Hug L.A."/>
            <person name="Sharon I."/>
            <person name="Castelle C.J."/>
            <person name="Probst A.J."/>
            <person name="Thomas B.C."/>
            <person name="Singh A."/>
            <person name="Wilkins M.J."/>
            <person name="Karaoz U."/>
            <person name="Brodie E.L."/>
            <person name="Williams K.H."/>
            <person name="Hubbard S.S."/>
            <person name="Banfield J.F."/>
        </authorList>
    </citation>
    <scope>NUCLEOTIDE SEQUENCE [LARGE SCALE GENOMIC DNA]</scope>
</reference>
<evidence type="ECO:0000256" key="1">
    <source>
        <dbReference type="SAM" id="Phobius"/>
    </source>
</evidence>
<organism evidence="2 3">
    <name type="scientific">Candidatus Doudnabacteria bacterium RIFCSPHIGHO2_02_FULL_46_11</name>
    <dbReference type="NCBI Taxonomy" id="1817832"/>
    <lineage>
        <taxon>Bacteria</taxon>
        <taxon>Candidatus Doudnaibacteriota</taxon>
    </lineage>
</organism>
<feature type="transmembrane region" description="Helical" evidence="1">
    <location>
        <begin position="6"/>
        <end position="29"/>
    </location>
</feature>
<evidence type="ECO:0000313" key="2">
    <source>
        <dbReference type="EMBL" id="OGE86159.1"/>
    </source>
</evidence>
<name>A0A1F5P882_9BACT</name>
<dbReference type="EMBL" id="MFES01000007">
    <property type="protein sequence ID" value="OGE86159.1"/>
    <property type="molecule type" value="Genomic_DNA"/>
</dbReference>
<gene>
    <name evidence="2" type="ORF">A3J48_03380</name>
</gene>
<feature type="transmembrane region" description="Helical" evidence="1">
    <location>
        <begin position="104"/>
        <end position="122"/>
    </location>
</feature>
<dbReference type="Proteomes" id="UP000176786">
    <property type="component" value="Unassembled WGS sequence"/>
</dbReference>
<evidence type="ECO:0000313" key="3">
    <source>
        <dbReference type="Proteomes" id="UP000176786"/>
    </source>
</evidence>
<proteinExistence type="predicted"/>